<evidence type="ECO:0000313" key="1">
    <source>
        <dbReference type="EMBL" id="CFW94616.1"/>
    </source>
</evidence>
<accession>A0A0E4C793</accession>
<sequence>MSIREGRAPNSSSPESLMVVNLSTYRIEGEFDAGGCGTVLVGSHARSKQPVVMKMASKEVDRLLLATERRIYARLTKARGWPRLIDAGTYRKRDVLVLERLGPSLQDLLNLCGGRFGLKTVSQLVWYDHLRRYDQHSLLKIGVKVLLQNAPRAVI</sequence>
<evidence type="ECO:0008006" key="2">
    <source>
        <dbReference type="Google" id="ProtNLM"/>
    </source>
</evidence>
<dbReference type="AlphaFoldDB" id="A0A0E4C793"/>
<dbReference type="EMBL" id="HACL01000322">
    <property type="protein sequence ID" value="CFW94616.1"/>
    <property type="molecule type" value="Transcribed_RNA"/>
</dbReference>
<proteinExistence type="predicted"/>
<name>A0A0E4C793_ANOGA</name>
<dbReference type="SUPFAM" id="SSF56112">
    <property type="entry name" value="Protein kinase-like (PK-like)"/>
    <property type="match status" value="1"/>
</dbReference>
<dbReference type="InterPro" id="IPR011009">
    <property type="entry name" value="Kinase-like_dom_sf"/>
</dbReference>
<dbReference type="VEuPathDB" id="VectorBase:AGAMI1_011720"/>
<dbReference type="Gene3D" id="1.10.510.10">
    <property type="entry name" value="Transferase(Phosphotransferase) domain 1"/>
    <property type="match status" value="1"/>
</dbReference>
<reference evidence="1" key="1">
    <citation type="submission" date="2015-03" db="EMBL/GenBank/DDBJ databases">
        <title>Long non-coding RNA discovery across the genus Anopheles reveals conserved secondary structures within and beyond the Gambiae complex.</title>
        <authorList>
            <person name="Jenkins A."/>
            <person name="Waterhouse R."/>
            <person name="Muskavitch M."/>
        </authorList>
    </citation>
    <scope>NUCLEOTIDE SEQUENCE</scope>
    <source>
        <tissue evidence="1">Whole body</tissue>
    </source>
</reference>
<organism evidence="1">
    <name type="scientific">Anopheles gambiae</name>
    <name type="common">African malaria mosquito</name>
    <dbReference type="NCBI Taxonomy" id="7165"/>
    <lineage>
        <taxon>Eukaryota</taxon>
        <taxon>Metazoa</taxon>
        <taxon>Ecdysozoa</taxon>
        <taxon>Arthropoda</taxon>
        <taxon>Hexapoda</taxon>
        <taxon>Insecta</taxon>
        <taxon>Pterygota</taxon>
        <taxon>Neoptera</taxon>
        <taxon>Endopterygota</taxon>
        <taxon>Diptera</taxon>
        <taxon>Nematocera</taxon>
        <taxon>Culicoidea</taxon>
        <taxon>Culicidae</taxon>
        <taxon>Anophelinae</taxon>
        <taxon>Anopheles</taxon>
    </lineage>
</organism>
<protein>
    <recommendedName>
        <fullName evidence="2">Non-specific serine/threonine protein kinase</fullName>
    </recommendedName>
</protein>